<evidence type="ECO:0000256" key="8">
    <source>
        <dbReference type="SAM" id="MobiDB-lite"/>
    </source>
</evidence>
<feature type="compositionally biased region" description="Polar residues" evidence="8">
    <location>
        <begin position="59"/>
        <end position="75"/>
    </location>
</feature>
<dbReference type="InterPro" id="IPR010507">
    <property type="entry name" value="Znf_MYM"/>
</dbReference>
<feature type="compositionally biased region" description="Polar residues" evidence="8">
    <location>
        <begin position="822"/>
        <end position="834"/>
    </location>
</feature>
<reference evidence="10" key="1">
    <citation type="submission" date="2025-08" db="UniProtKB">
        <authorList>
            <consortium name="Ensembl"/>
        </authorList>
    </citation>
    <scope>IDENTIFICATION</scope>
</reference>
<dbReference type="GO" id="GO:0008270">
    <property type="term" value="F:zinc ion binding"/>
    <property type="evidence" value="ECO:0007669"/>
    <property type="project" value="UniProtKB-KW"/>
</dbReference>
<organism evidence="10 11">
    <name type="scientific">Periophthalmus magnuspinnatus</name>
    <dbReference type="NCBI Taxonomy" id="409849"/>
    <lineage>
        <taxon>Eukaryota</taxon>
        <taxon>Metazoa</taxon>
        <taxon>Chordata</taxon>
        <taxon>Craniata</taxon>
        <taxon>Vertebrata</taxon>
        <taxon>Euteleostomi</taxon>
        <taxon>Actinopterygii</taxon>
        <taxon>Neopterygii</taxon>
        <taxon>Teleostei</taxon>
        <taxon>Neoteleostei</taxon>
        <taxon>Acanthomorphata</taxon>
        <taxon>Gobiaria</taxon>
        <taxon>Gobiiformes</taxon>
        <taxon>Gobioidei</taxon>
        <taxon>Gobiidae</taxon>
        <taxon>Oxudercinae</taxon>
        <taxon>Periophthalmus</taxon>
    </lineage>
</organism>
<dbReference type="InterPro" id="IPR051284">
    <property type="entry name" value="ZnF_MYMT-QRICH1"/>
</dbReference>
<dbReference type="InterPro" id="IPR057926">
    <property type="entry name" value="QRICH1_dom"/>
</dbReference>
<name>A0A3B4BN69_9GOBI</name>
<keyword evidence="11" id="KW-1185">Reference proteome</keyword>
<evidence type="ECO:0000256" key="3">
    <source>
        <dbReference type="ARBA" id="ARBA00022723"/>
    </source>
</evidence>
<dbReference type="PANTHER" id="PTHR45736">
    <property type="entry name" value="ZINC FINGER MYM-TYPE PROTEIN"/>
    <property type="match status" value="1"/>
</dbReference>
<keyword evidence="2" id="KW-0597">Phosphoprotein</keyword>
<feature type="domain" description="TRASH" evidence="9">
    <location>
        <begin position="609"/>
        <end position="648"/>
    </location>
</feature>
<keyword evidence="1" id="KW-1017">Isopeptide bond</keyword>
<proteinExistence type="predicted"/>
<protein>
    <recommendedName>
        <fullName evidence="9">TRASH domain-containing protein</fullName>
    </recommendedName>
</protein>
<dbReference type="Pfam" id="PF06467">
    <property type="entry name" value="zf-FCS"/>
    <property type="match status" value="1"/>
</dbReference>
<dbReference type="Proteomes" id="UP000261520">
    <property type="component" value="Unplaced"/>
</dbReference>
<dbReference type="Pfam" id="PF12012">
    <property type="entry name" value="DUF3504"/>
    <property type="match status" value="1"/>
</dbReference>
<feature type="compositionally biased region" description="Low complexity" evidence="8">
    <location>
        <begin position="88"/>
        <end position="98"/>
    </location>
</feature>
<evidence type="ECO:0000256" key="2">
    <source>
        <dbReference type="ARBA" id="ARBA00022553"/>
    </source>
</evidence>
<keyword evidence="4" id="KW-0677">Repeat</keyword>
<dbReference type="PANTHER" id="PTHR45736:SF5">
    <property type="entry name" value="ZINC FINGER MYM-TYPE PROTEIN 4"/>
    <property type="match status" value="1"/>
</dbReference>
<evidence type="ECO:0000313" key="11">
    <source>
        <dbReference type="Proteomes" id="UP000261520"/>
    </source>
</evidence>
<sequence>MDEGVDEVFPSVASFSSEPSFTAGANAESGGAALDNAMDAPPPTGVEDDDDDWDFTFPLKSNQSKGGKSETQSETFPGDSREAEDNGSSSSASTSASSVAREDENGQENINPPLSPNVNIKEEPIDEEYDAALLPQNSIKDIKEELEQEEELRISSVFSVGGSNAFAHPSAPVAAPVAAVTQPTTTTIFIPGRGTVPQVMAPGPVRAPAPVLNTVPAAPTMPPRLPPPPTVAGGVRCSGCSKVLLLYCIVNIILSLINAFCCIYYGELLCVQILMKGQTAFQRKGSTQLFCSTVCLTGHLPLVTKSRTCFQCYKEIANPREMVTISAENNTLMNFCGQFCLSVYRSKKKKTETDKFLDKKQTKLPEKPLCSIEHEVNHQGSLYKLCSDACFVSWRKMKQLALNCCEGCGLYCNSNSGSCQTLMVDKSELNFCGPTCISTYKQVWIFVLVAVVSSTVMEVDQKGKVQLYCSTLCVEKSRPPKHILSDTAFPCSHCRVSAVPQYHLAMVDGTIRNFCSLDCVTTYRKSKHTNLPNGTSVPKELPIKDGPNPTSSRESISTSKDTSSLNMNHPHQPPIVPPAPALHKSEIPPVIEPDQNLTKSDLHKVQLSCENCKNLFRSKPHLNLCYFLQGSISIFCSNACSFEYKTQKNIVAFCRYCKNEKVLYEKISHNEEDVSFCSENCKQLFQQSFLDNPCSYCSRFSSKNVQSHYCGQMKGFCKPYCMSKYTVRYYGMARCDNCRKQGYMTENLQCMGSVRNFCNLPCLLHYCHLHFDKGTHSLSNGTSPVPLRLNGNFECATHTRLVSVLCGHIMLTDPNRNLNQTDSANVPNASTQTVGPHVPMSRRRPMKNKTILCRPITMDQEISCQLLCPSDSPGNYNRREVRRPNGDLYRPDSIFCLCLSIQQYLFMKGRIENIFNDQLFNQFVSEITDMLKHWKPSGAMIPLRVEESFLWECKQLGAYSPLVLLNTLLFFFTKHFGLVTVDDHASLSFTDVSLCSKPCSRVGRVSYLQYTRRRGPILNTTGVYYDTKIDRLSISPDYPHRQVRQTIFAQYLFIYFYHFTEFNSLSLCSIVWYTCQPLDRNTEAHAHTNTGCPRGSPATT</sequence>
<accession>A0A3B4BN69</accession>
<feature type="region of interest" description="Disordered" evidence="8">
    <location>
        <begin position="1"/>
        <end position="120"/>
    </location>
</feature>
<evidence type="ECO:0000259" key="9">
    <source>
        <dbReference type="SMART" id="SM00746"/>
    </source>
</evidence>
<feature type="compositionally biased region" description="Pro residues" evidence="8">
    <location>
        <begin position="571"/>
        <end position="580"/>
    </location>
</feature>
<dbReference type="STRING" id="409849.ENSPMGP00000029940"/>
<feature type="domain" description="TRASH" evidence="9">
    <location>
        <begin position="735"/>
        <end position="770"/>
    </location>
</feature>
<dbReference type="AlphaFoldDB" id="A0A3B4BN69"/>
<feature type="domain" description="TRASH" evidence="9">
    <location>
        <begin position="368"/>
        <end position="398"/>
    </location>
</feature>
<feature type="compositionally biased region" description="Polar residues" evidence="8">
    <location>
        <begin position="548"/>
        <end position="567"/>
    </location>
</feature>
<evidence type="ECO:0000313" key="10">
    <source>
        <dbReference type="Ensembl" id="ENSPMGP00000029940.1"/>
    </source>
</evidence>
<dbReference type="SMART" id="SM00746">
    <property type="entry name" value="TRASH"/>
    <property type="match status" value="7"/>
</dbReference>
<dbReference type="Ensembl" id="ENSPMGT00000031869.1">
    <property type="protein sequence ID" value="ENSPMGP00000029940.1"/>
    <property type="gene ID" value="ENSPMGG00000024087.1"/>
</dbReference>
<evidence type="ECO:0000256" key="6">
    <source>
        <dbReference type="ARBA" id="ARBA00022833"/>
    </source>
</evidence>
<dbReference type="SUPFAM" id="SSF57716">
    <property type="entry name" value="Glucocorticoid receptor-like (DNA-binding domain)"/>
    <property type="match status" value="1"/>
</dbReference>
<evidence type="ECO:0000256" key="4">
    <source>
        <dbReference type="ARBA" id="ARBA00022737"/>
    </source>
</evidence>
<feature type="domain" description="TRASH" evidence="9">
    <location>
        <begin position="491"/>
        <end position="527"/>
    </location>
</feature>
<feature type="compositionally biased region" description="Polar residues" evidence="8">
    <location>
        <begin position="107"/>
        <end position="118"/>
    </location>
</feature>
<evidence type="ECO:0000256" key="7">
    <source>
        <dbReference type="ARBA" id="ARBA00022843"/>
    </source>
</evidence>
<feature type="domain" description="TRASH" evidence="9">
    <location>
        <begin position="654"/>
        <end position="689"/>
    </location>
</feature>
<feature type="region of interest" description="Disordered" evidence="8">
    <location>
        <begin position="530"/>
        <end position="586"/>
    </location>
</feature>
<keyword evidence="6" id="KW-0862">Zinc</keyword>
<feature type="domain" description="TRASH" evidence="9">
    <location>
        <begin position="309"/>
        <end position="348"/>
    </location>
</feature>
<dbReference type="InterPro" id="IPR021893">
    <property type="entry name" value="ZMYM2-like_C"/>
</dbReference>
<evidence type="ECO:0000256" key="5">
    <source>
        <dbReference type="ARBA" id="ARBA00022771"/>
    </source>
</evidence>
<dbReference type="InterPro" id="IPR011017">
    <property type="entry name" value="TRASH_dom"/>
</dbReference>
<reference evidence="10" key="2">
    <citation type="submission" date="2025-09" db="UniProtKB">
        <authorList>
            <consortium name="Ensembl"/>
        </authorList>
    </citation>
    <scope>IDENTIFICATION</scope>
</reference>
<evidence type="ECO:0000256" key="1">
    <source>
        <dbReference type="ARBA" id="ARBA00022499"/>
    </source>
</evidence>
<dbReference type="Pfam" id="PF25561">
    <property type="entry name" value="QRICH1"/>
    <property type="match status" value="1"/>
</dbReference>
<keyword evidence="3" id="KW-0479">Metal-binding</keyword>
<keyword evidence="7" id="KW-0832">Ubl conjugation</keyword>
<feature type="region of interest" description="Disordered" evidence="8">
    <location>
        <begin position="822"/>
        <end position="841"/>
    </location>
</feature>
<feature type="domain" description="TRASH" evidence="9">
    <location>
        <begin position="405"/>
        <end position="444"/>
    </location>
</feature>
<keyword evidence="5" id="KW-0863">Zinc-finger</keyword>